<keyword evidence="2" id="KW-0813">Transport</keyword>
<evidence type="ECO:0000313" key="8">
    <source>
        <dbReference type="EMBL" id="KAH0874067.1"/>
    </source>
</evidence>
<dbReference type="Pfam" id="PF07983">
    <property type="entry name" value="X8"/>
    <property type="match status" value="1"/>
</dbReference>
<comment type="caution">
    <text evidence="8">The sequence shown here is derived from an EMBL/GenBank/DDBJ whole genome shotgun (WGS) entry which is preliminary data.</text>
</comment>
<keyword evidence="1 6" id="KW-0732">Signal</keyword>
<dbReference type="Gene3D" id="1.20.58.1040">
    <property type="match status" value="1"/>
</dbReference>
<dbReference type="InterPro" id="IPR014710">
    <property type="entry name" value="RmlC-like_jellyroll"/>
</dbReference>
<dbReference type="SMART" id="SM00768">
    <property type="entry name" value="X8"/>
    <property type="match status" value="1"/>
</dbReference>
<feature type="region of interest" description="Disordered" evidence="4">
    <location>
        <begin position="122"/>
        <end position="144"/>
    </location>
</feature>
<keyword evidence="2" id="KW-1071">Ligand-gated ion channel</keyword>
<keyword evidence="5" id="KW-0812">Transmembrane</keyword>
<reference evidence="8 9" key="1">
    <citation type="submission" date="2021-05" db="EMBL/GenBank/DDBJ databases">
        <title>Genome Assembly of Synthetic Allotetraploid Brassica napus Reveals Homoeologous Exchanges between Subgenomes.</title>
        <authorList>
            <person name="Davis J.T."/>
        </authorList>
    </citation>
    <scope>NUCLEOTIDE SEQUENCE [LARGE SCALE GENOMIC DNA]</scope>
    <source>
        <strain evidence="9">cv. Da-Ae</strain>
        <tissue evidence="8">Seedling</tissue>
    </source>
</reference>
<evidence type="ECO:0000256" key="2">
    <source>
        <dbReference type="ARBA" id="ARBA00023286"/>
    </source>
</evidence>
<keyword evidence="2" id="KW-0406">Ion transport</keyword>
<feature type="domain" description="X8" evidence="7">
    <location>
        <begin position="35"/>
        <end position="120"/>
    </location>
</feature>
<keyword evidence="3" id="KW-0407">Ion channel</keyword>
<dbReference type="EMBL" id="JAGKQM010000016">
    <property type="protein sequence ID" value="KAH0874067.1"/>
    <property type="molecule type" value="Genomic_DNA"/>
</dbReference>
<dbReference type="InterPro" id="IPR012946">
    <property type="entry name" value="X8"/>
</dbReference>
<sequence length="628" mass="71207">MTLPHLHLSLLAATAIMLVAIADAQAGGQVLQAELWCVAKNNAEDSSLQTAIDWACGQGGADCSPIQQGRACNDPTDIQKMASYVFNNYYLKNGLADDACNFNNNAALTSINPSQGTCRYPSSKRVSNGRVADDTSMGSGQADMSRGRRVSTTWILLAFTILMYQLLTSTAQRSHLTMCPSSLLLVFSSVIKRRELVVHSKAIRKRLFFFYFSVDIVSVLPIPQVVVLTLVSRKQMTSVVSKEIYPIFKEVTRASGTVSQTKWVGAALNLFLYLLPSHVIGAFWYLSAIEKKDTCWHEACAKISGCNLTNYLCARGGTGGDNSRFLNTSCPLIDPEQIINSTVFNFGMYIDALKSGVKYLQSTTIRVDEWEEKKRDTEKWMSYRKLPENIKERIRKYEDYKWQETRSTEEEALLRSLPKDIRLETKHHFYMKLLKRVPWLSFMDDGWLLEALCDRVKPVFYSENSYIVRKGDICGDLLFWVLDPHPSSRVPSSVRTVITVTDVEGFILLPDDVKFVASHLNRLHSVKLKHMFRYYSMSWMSWGACYIQAAWRAHCRRKASKTLRAKKDKQQIQQDIQLNLGATLYVSRFVSKALRNRQDDSAECSSFSQMLPLVPHKPADPEFSKEEA</sequence>
<keyword evidence="5" id="KW-1133">Transmembrane helix</keyword>
<feature type="transmembrane region" description="Helical" evidence="5">
    <location>
        <begin position="263"/>
        <end position="286"/>
    </location>
</feature>
<evidence type="ECO:0000256" key="1">
    <source>
        <dbReference type="ARBA" id="ARBA00022729"/>
    </source>
</evidence>
<feature type="signal peptide" evidence="6">
    <location>
        <begin position="1"/>
        <end position="24"/>
    </location>
</feature>
<dbReference type="Gene3D" id="1.10.287.630">
    <property type="entry name" value="Helix hairpin bin"/>
    <property type="match status" value="1"/>
</dbReference>
<evidence type="ECO:0000256" key="5">
    <source>
        <dbReference type="SAM" id="Phobius"/>
    </source>
</evidence>
<evidence type="ECO:0000256" key="3">
    <source>
        <dbReference type="ARBA" id="ARBA00023303"/>
    </source>
</evidence>
<organism evidence="8 9">
    <name type="scientific">Brassica napus</name>
    <name type="common">Rape</name>
    <dbReference type="NCBI Taxonomy" id="3708"/>
    <lineage>
        <taxon>Eukaryota</taxon>
        <taxon>Viridiplantae</taxon>
        <taxon>Streptophyta</taxon>
        <taxon>Embryophyta</taxon>
        <taxon>Tracheophyta</taxon>
        <taxon>Spermatophyta</taxon>
        <taxon>Magnoliopsida</taxon>
        <taxon>eudicotyledons</taxon>
        <taxon>Gunneridae</taxon>
        <taxon>Pentapetalae</taxon>
        <taxon>rosids</taxon>
        <taxon>malvids</taxon>
        <taxon>Brassicales</taxon>
        <taxon>Brassicaceae</taxon>
        <taxon>Brassiceae</taxon>
        <taxon>Brassica</taxon>
    </lineage>
</organism>
<keyword evidence="5" id="KW-0472">Membrane</keyword>
<accession>A0ABQ7Z1J7</accession>
<evidence type="ECO:0000256" key="6">
    <source>
        <dbReference type="SAM" id="SignalP"/>
    </source>
</evidence>
<dbReference type="PROSITE" id="PS50096">
    <property type="entry name" value="IQ"/>
    <property type="match status" value="1"/>
</dbReference>
<feature type="transmembrane region" description="Helical" evidence="5">
    <location>
        <begin position="208"/>
        <end position="231"/>
    </location>
</feature>
<gene>
    <name evidence="8" type="ORF">HID58_071429</name>
</gene>
<feature type="transmembrane region" description="Helical" evidence="5">
    <location>
        <begin position="151"/>
        <end position="168"/>
    </location>
</feature>
<dbReference type="SUPFAM" id="SSF51206">
    <property type="entry name" value="cAMP-binding domain-like"/>
    <property type="match status" value="1"/>
</dbReference>
<name>A0ABQ7Z1J7_BRANA</name>
<evidence type="ECO:0000313" key="9">
    <source>
        <dbReference type="Proteomes" id="UP000824890"/>
    </source>
</evidence>
<feature type="chain" id="PRO_5045832184" description="X8 domain-containing protein" evidence="6">
    <location>
        <begin position="25"/>
        <end position="628"/>
    </location>
</feature>
<dbReference type="Gene3D" id="2.60.120.10">
    <property type="entry name" value="Jelly Rolls"/>
    <property type="match status" value="1"/>
</dbReference>
<keyword evidence="9" id="KW-1185">Reference proteome</keyword>
<dbReference type="PANTHER" id="PTHR45651:SF33">
    <property type="entry name" value="CYCLIC NUCLEOTIDE-GATED ION CHANNEL 12-RELATED"/>
    <property type="match status" value="1"/>
</dbReference>
<evidence type="ECO:0000256" key="4">
    <source>
        <dbReference type="SAM" id="MobiDB-lite"/>
    </source>
</evidence>
<evidence type="ECO:0000259" key="7">
    <source>
        <dbReference type="SMART" id="SM00768"/>
    </source>
</evidence>
<protein>
    <recommendedName>
        <fullName evidence="7">X8 domain-containing protein</fullName>
    </recommendedName>
</protein>
<dbReference type="Proteomes" id="UP000824890">
    <property type="component" value="Unassembled WGS sequence"/>
</dbReference>
<dbReference type="PANTHER" id="PTHR45651">
    <property type="entry name" value="CYCLIC NUCLEOTIDE-GATED ION CHANNEL 15-RELATED-RELATED"/>
    <property type="match status" value="1"/>
</dbReference>
<dbReference type="InterPro" id="IPR018490">
    <property type="entry name" value="cNMP-bd_dom_sf"/>
</dbReference>
<proteinExistence type="predicted"/>